<dbReference type="InterPro" id="IPR001279">
    <property type="entry name" value="Metallo-B-lactamas"/>
</dbReference>
<proteinExistence type="predicted"/>
<dbReference type="Gene3D" id="3.60.15.10">
    <property type="entry name" value="Ribonuclease Z/Hydroxyacylglutathione hydrolase-like"/>
    <property type="match status" value="1"/>
</dbReference>
<evidence type="ECO:0000256" key="1">
    <source>
        <dbReference type="ARBA" id="ARBA00022759"/>
    </source>
</evidence>
<sequence length="179" mass="20259">MTVGGETYLVDCGRGAVTQYLRAGLSMPSLKGILLTHLHADHIVDYFGFPLLCAGVMPSQPGPGGTAGMGSGAERHGHPGPRHPRAARAGHRRDHPPRERRLRRIHQRLRRRGLRHRPRVRARRDWAVGAARHGGDRPGDRHREGDGDQGPARQHVPRVRLPVRHRRRLRRLLRRHQPQ</sequence>
<name>A0ABV4IXU7_9ACTN</name>
<dbReference type="SUPFAM" id="SSF56281">
    <property type="entry name" value="Metallo-hydrolase/oxidoreductase"/>
    <property type="match status" value="1"/>
</dbReference>
<protein>
    <submittedName>
        <fullName evidence="4">MBL fold metallo-hydrolase</fullName>
    </submittedName>
</protein>
<accession>A0ABV4IXU7</accession>
<organism evidence="4 5">
    <name type="scientific">Streptomyces pimonensis</name>
    <dbReference type="NCBI Taxonomy" id="2860288"/>
    <lineage>
        <taxon>Bacteria</taxon>
        <taxon>Bacillati</taxon>
        <taxon>Actinomycetota</taxon>
        <taxon>Actinomycetes</taxon>
        <taxon>Kitasatosporales</taxon>
        <taxon>Streptomycetaceae</taxon>
        <taxon>Streptomyces</taxon>
    </lineage>
</organism>
<evidence type="ECO:0000259" key="3">
    <source>
        <dbReference type="Pfam" id="PF00753"/>
    </source>
</evidence>
<evidence type="ECO:0000313" key="4">
    <source>
        <dbReference type="EMBL" id="MEZ3179496.1"/>
    </source>
</evidence>
<keyword evidence="1" id="KW-0540">Nuclease</keyword>
<evidence type="ECO:0000256" key="2">
    <source>
        <dbReference type="SAM" id="MobiDB-lite"/>
    </source>
</evidence>
<dbReference type="InterPro" id="IPR036866">
    <property type="entry name" value="RibonucZ/Hydroxyglut_hydro"/>
</dbReference>
<dbReference type="EMBL" id="JAHWZY010000010">
    <property type="protein sequence ID" value="MEZ3179496.1"/>
    <property type="molecule type" value="Genomic_DNA"/>
</dbReference>
<evidence type="ECO:0000313" key="5">
    <source>
        <dbReference type="Proteomes" id="UP001567537"/>
    </source>
</evidence>
<dbReference type="Proteomes" id="UP001567537">
    <property type="component" value="Unassembled WGS sequence"/>
</dbReference>
<dbReference type="PANTHER" id="PTHR46018:SF2">
    <property type="entry name" value="ZINC PHOSPHODIESTERASE ELAC PROTEIN 1"/>
    <property type="match status" value="1"/>
</dbReference>
<feature type="compositionally biased region" description="Basic residues" evidence="2">
    <location>
        <begin position="78"/>
        <end position="122"/>
    </location>
</feature>
<feature type="compositionally biased region" description="Basic and acidic residues" evidence="2">
    <location>
        <begin position="133"/>
        <end position="146"/>
    </location>
</feature>
<comment type="caution">
    <text evidence="4">The sequence shown here is derived from an EMBL/GenBank/DDBJ whole genome shotgun (WGS) entry which is preliminary data.</text>
</comment>
<keyword evidence="1" id="KW-0255">Endonuclease</keyword>
<keyword evidence="5" id="KW-1185">Reference proteome</keyword>
<dbReference type="PANTHER" id="PTHR46018">
    <property type="entry name" value="ZINC PHOSPHODIESTERASE ELAC PROTEIN 1"/>
    <property type="match status" value="1"/>
</dbReference>
<dbReference type="Pfam" id="PF00753">
    <property type="entry name" value="Lactamase_B"/>
    <property type="match status" value="1"/>
</dbReference>
<feature type="region of interest" description="Disordered" evidence="2">
    <location>
        <begin position="63"/>
        <end position="157"/>
    </location>
</feature>
<dbReference type="RefSeq" id="WP_371238045.1">
    <property type="nucleotide sequence ID" value="NZ_JAHWZY010000010.1"/>
</dbReference>
<feature type="domain" description="Metallo-beta-lactamase" evidence="3">
    <location>
        <begin position="4"/>
        <end position="43"/>
    </location>
</feature>
<keyword evidence="1" id="KW-0378">Hydrolase</keyword>
<gene>
    <name evidence="4" type="ORF">KYY02_12615</name>
</gene>
<reference evidence="4 5" key="1">
    <citation type="journal article" date="2021" name="Res Sq">
        <title>Streptomyces Pimoensis sp. nov., Isolated From the Taklimakan Desert in Xinjiang, China.</title>
        <authorList>
            <person name="Zhang P."/>
            <person name="Luo X."/>
            <person name="Luo X."/>
            <person name="Liu Z."/>
            <person name="Xia Z."/>
            <person name="Wan C."/>
            <person name="zhang L."/>
        </authorList>
    </citation>
    <scope>NUCLEOTIDE SEQUENCE [LARGE SCALE GENOMIC DNA]</scope>
    <source>
        <strain evidence="4 5">TRM75549</strain>
    </source>
</reference>